<evidence type="ECO:0000256" key="7">
    <source>
        <dbReference type="ARBA" id="ARBA00023157"/>
    </source>
</evidence>
<evidence type="ECO:0000256" key="3">
    <source>
        <dbReference type="ARBA" id="ARBA00022475"/>
    </source>
</evidence>
<dbReference type="InterPro" id="IPR043325">
    <property type="entry name" value="LTSS"/>
</dbReference>
<keyword evidence="7" id="KW-1015">Disulfide bond</keyword>
<comment type="subcellular location">
    <subcellularLocation>
        <location evidence="1">Cell membrane</location>
        <topology evidence="1">Lipid-anchor</topology>
        <topology evidence="1">GPI-anchor</topology>
    </subcellularLocation>
</comment>
<keyword evidence="6" id="KW-0472">Membrane</keyword>
<keyword evidence="8" id="KW-0325">Glycoprotein</keyword>
<keyword evidence="9" id="KW-0449">Lipoprotein</keyword>
<evidence type="ECO:0000313" key="12">
    <source>
        <dbReference type="EMBL" id="KAL1216862.1"/>
    </source>
</evidence>
<dbReference type="EMBL" id="JBANAX010000259">
    <property type="protein sequence ID" value="KAL1216862.1"/>
    <property type="molecule type" value="Genomic_DNA"/>
</dbReference>
<evidence type="ECO:0000256" key="8">
    <source>
        <dbReference type="ARBA" id="ARBA00023180"/>
    </source>
</evidence>
<keyword evidence="13" id="KW-1185">Reference proteome</keyword>
<proteinExistence type="inferred from homology"/>
<keyword evidence="4" id="KW-0336">GPI-anchor</keyword>
<dbReference type="SUPFAM" id="SSF47699">
    <property type="entry name" value="Bifunctional inhibitor/lipid-transfer protein/seed storage 2S albumin"/>
    <property type="match status" value="1"/>
</dbReference>
<evidence type="ECO:0000256" key="5">
    <source>
        <dbReference type="ARBA" id="ARBA00022729"/>
    </source>
</evidence>
<keyword evidence="5 10" id="KW-0732">Signal</keyword>
<sequence length="145" mass="15489">MEISKFLAVVVAVIILYSVEATAQGGADLQSCIQKLIPCQSSLKMKNPHPPASCCGPLKEVVEKEAVCLCTVFNDIEILKHFNITKEYAMDLPKACGINTDVSQCAKYASAPSASPGSTNGTSSASIISFNRFSFLSAFVALLFF</sequence>
<dbReference type="GO" id="GO:0098552">
    <property type="term" value="C:side of membrane"/>
    <property type="evidence" value="ECO:0007669"/>
    <property type="project" value="UniProtKB-KW"/>
</dbReference>
<evidence type="ECO:0000256" key="4">
    <source>
        <dbReference type="ARBA" id="ARBA00022622"/>
    </source>
</evidence>
<accession>A0ABD1BE62</accession>
<gene>
    <name evidence="12" type="ORF">V5N11_025351</name>
</gene>
<organism evidence="12 13">
    <name type="scientific">Cardamine amara subsp. amara</name>
    <dbReference type="NCBI Taxonomy" id="228776"/>
    <lineage>
        <taxon>Eukaryota</taxon>
        <taxon>Viridiplantae</taxon>
        <taxon>Streptophyta</taxon>
        <taxon>Embryophyta</taxon>
        <taxon>Tracheophyta</taxon>
        <taxon>Spermatophyta</taxon>
        <taxon>Magnoliopsida</taxon>
        <taxon>eudicotyledons</taxon>
        <taxon>Gunneridae</taxon>
        <taxon>Pentapetalae</taxon>
        <taxon>rosids</taxon>
        <taxon>malvids</taxon>
        <taxon>Brassicales</taxon>
        <taxon>Brassicaceae</taxon>
        <taxon>Cardamineae</taxon>
        <taxon>Cardamine</taxon>
    </lineage>
</organism>
<comment type="caution">
    <text evidence="12">The sequence shown here is derived from an EMBL/GenBank/DDBJ whole genome shotgun (WGS) entry which is preliminary data.</text>
</comment>
<evidence type="ECO:0000256" key="6">
    <source>
        <dbReference type="ARBA" id="ARBA00023136"/>
    </source>
</evidence>
<dbReference type="Pfam" id="PF14368">
    <property type="entry name" value="LTP_2"/>
    <property type="match status" value="1"/>
</dbReference>
<evidence type="ECO:0000256" key="1">
    <source>
        <dbReference type="ARBA" id="ARBA00004609"/>
    </source>
</evidence>
<protein>
    <submittedName>
        <fullName evidence="12">Non-specific lipid transfer protein GPI-anchored 9</fullName>
    </submittedName>
</protein>
<keyword evidence="3" id="KW-1003">Cell membrane</keyword>
<dbReference type="GO" id="GO:0005886">
    <property type="term" value="C:plasma membrane"/>
    <property type="evidence" value="ECO:0007669"/>
    <property type="project" value="UniProtKB-SubCell"/>
</dbReference>
<comment type="similarity">
    <text evidence="2">Belongs to the plant LTP family.</text>
</comment>
<dbReference type="Gene3D" id="1.10.110.10">
    <property type="entry name" value="Plant lipid-transfer and hydrophobic proteins"/>
    <property type="match status" value="1"/>
</dbReference>
<evidence type="ECO:0000256" key="10">
    <source>
        <dbReference type="SAM" id="SignalP"/>
    </source>
</evidence>
<dbReference type="Proteomes" id="UP001558713">
    <property type="component" value="Unassembled WGS sequence"/>
</dbReference>
<evidence type="ECO:0000313" key="13">
    <source>
        <dbReference type="Proteomes" id="UP001558713"/>
    </source>
</evidence>
<evidence type="ECO:0000256" key="2">
    <source>
        <dbReference type="ARBA" id="ARBA00009748"/>
    </source>
</evidence>
<dbReference type="PANTHER" id="PTHR33044">
    <property type="entry name" value="BIFUNCTIONAL INHIBITOR/LIPID-TRANSFER PROTEIN/SEED STORAGE 2S ALBUMIN SUPERFAMILY PROTEIN-RELATED"/>
    <property type="match status" value="1"/>
</dbReference>
<feature type="domain" description="Bifunctional inhibitor/plant lipid transfer protein/seed storage helical" evidence="11">
    <location>
        <begin position="32"/>
        <end position="105"/>
    </location>
</feature>
<dbReference type="AlphaFoldDB" id="A0ABD1BE62"/>
<name>A0ABD1BE62_CARAN</name>
<feature type="chain" id="PRO_5044841235" evidence="10">
    <location>
        <begin position="22"/>
        <end position="145"/>
    </location>
</feature>
<dbReference type="InterPro" id="IPR016140">
    <property type="entry name" value="Bifunc_inhib/LTP/seed_store"/>
</dbReference>
<evidence type="ECO:0000256" key="9">
    <source>
        <dbReference type="ARBA" id="ARBA00023288"/>
    </source>
</evidence>
<dbReference type="InterPro" id="IPR036312">
    <property type="entry name" value="Bifun_inhib/LTP/seed_sf"/>
</dbReference>
<dbReference type="SMART" id="SM00499">
    <property type="entry name" value="AAI"/>
    <property type="match status" value="1"/>
</dbReference>
<feature type="signal peptide" evidence="10">
    <location>
        <begin position="1"/>
        <end position="21"/>
    </location>
</feature>
<dbReference type="CDD" id="cd00010">
    <property type="entry name" value="AAI_LTSS"/>
    <property type="match status" value="1"/>
</dbReference>
<evidence type="ECO:0000259" key="11">
    <source>
        <dbReference type="SMART" id="SM00499"/>
    </source>
</evidence>
<reference evidence="12 13" key="1">
    <citation type="submission" date="2024-04" db="EMBL/GenBank/DDBJ databases">
        <title>Genome assembly C_amara_ONT_v2.</title>
        <authorList>
            <person name="Yant L."/>
            <person name="Moore C."/>
            <person name="Slenker M."/>
        </authorList>
    </citation>
    <scope>NUCLEOTIDE SEQUENCE [LARGE SCALE GENOMIC DNA]</scope>
    <source>
        <tissue evidence="12">Leaf</tissue>
    </source>
</reference>